<dbReference type="SUPFAM" id="SSF49401">
    <property type="entry name" value="Bacterial adhesins"/>
    <property type="match status" value="1"/>
</dbReference>
<evidence type="ECO:0000313" key="3">
    <source>
        <dbReference type="Proteomes" id="UP001282336"/>
    </source>
</evidence>
<sequence>MNRLSVIAKIFLGAMLRRYITKLIPGDHLRKLLILILSICLPAIADQTVDLAFTLHSSDNIVGGSTEATVPFVLGSTLINGQVGIKECDTSGNNTWCSNNAYAPMPTSQPTWTYKKSCTGGNCVDIASAVSTPNGLLYTPYKSTYKLEGYTAQADGSYNIPARDYHFSVKLLNTLPVGVHTFPSMNIDKLIICKSTPGYGEEVCSAQTGVVSTTYLAANITITVPQSCTVNSGQTVNVDLGSASGSAFVKGGAGNSPHGFNEKTVSVPIQCQGGGAGTVAMSLHGTNATNYASNLATSNADVGVKLVDRTAGSGNNGQPIVPNDASSVSTIQLGEDGTGAATLGISPVWLGANQPAKGNYTAQSYLQLDYQ</sequence>
<dbReference type="InterPro" id="IPR008966">
    <property type="entry name" value="Adhesion_dom_sf"/>
</dbReference>
<dbReference type="InterPro" id="IPR000259">
    <property type="entry name" value="Adhesion_dom_fimbrial"/>
</dbReference>
<protein>
    <submittedName>
        <fullName evidence="2">Fimbrial protein</fullName>
    </submittedName>
</protein>
<evidence type="ECO:0000313" key="2">
    <source>
        <dbReference type="EMBL" id="MDX6031973.1"/>
    </source>
</evidence>
<proteinExistence type="predicted"/>
<comment type="caution">
    <text evidence="2">The sequence shown here is derived from an EMBL/GenBank/DDBJ whole genome shotgun (WGS) entry which is preliminary data.</text>
</comment>
<accession>A0AAJ2VXM4</accession>
<name>A0AAJ2VXM4_9ENTR</name>
<evidence type="ECO:0000259" key="1">
    <source>
        <dbReference type="Pfam" id="PF00419"/>
    </source>
</evidence>
<dbReference type="InterPro" id="IPR036937">
    <property type="entry name" value="Adhesion_dom_fimbrial_sf"/>
</dbReference>
<dbReference type="Gene3D" id="2.60.40.1090">
    <property type="entry name" value="Fimbrial-type adhesion domain"/>
    <property type="match status" value="1"/>
</dbReference>
<dbReference type="Proteomes" id="UP001282336">
    <property type="component" value="Unassembled WGS sequence"/>
</dbReference>
<dbReference type="GO" id="GO:0009289">
    <property type="term" value="C:pilus"/>
    <property type="evidence" value="ECO:0007669"/>
    <property type="project" value="InterPro"/>
</dbReference>
<dbReference type="AlphaFoldDB" id="A0AAJ2VXM4"/>
<dbReference type="Pfam" id="PF00419">
    <property type="entry name" value="Fimbrial"/>
    <property type="match status" value="1"/>
</dbReference>
<gene>
    <name evidence="2" type="ORF">SIL20_10685</name>
</gene>
<dbReference type="EMBL" id="JAWXRC010000025">
    <property type="protein sequence ID" value="MDX6031973.1"/>
    <property type="molecule type" value="Genomic_DNA"/>
</dbReference>
<organism evidence="2 3">
    <name type="scientific">Scandinavium lactucae</name>
    <dbReference type="NCBI Taxonomy" id="3095028"/>
    <lineage>
        <taxon>Bacteria</taxon>
        <taxon>Pseudomonadati</taxon>
        <taxon>Pseudomonadota</taxon>
        <taxon>Gammaproteobacteria</taxon>
        <taxon>Enterobacterales</taxon>
        <taxon>Enterobacteriaceae</taxon>
        <taxon>Scandinavium</taxon>
    </lineage>
</organism>
<dbReference type="GO" id="GO:0007155">
    <property type="term" value="P:cell adhesion"/>
    <property type="evidence" value="ECO:0007669"/>
    <property type="project" value="InterPro"/>
</dbReference>
<reference evidence="2" key="1">
    <citation type="submission" date="2023-11" db="EMBL/GenBank/DDBJ databases">
        <title>Scandinavium wanjuensis sp. nov., isolated from lettuce South Korea.</title>
        <authorList>
            <person name="Park J."/>
            <person name="Park S."/>
            <person name="Oh K.K."/>
            <person name="Cho G.S."/>
            <person name="Franz C.M.A.P."/>
        </authorList>
    </citation>
    <scope>NUCLEOTIDE SEQUENCE</scope>
    <source>
        <strain evidence="2">V105_12</strain>
    </source>
</reference>
<feature type="domain" description="Fimbrial-type adhesion" evidence="1">
    <location>
        <begin position="220"/>
        <end position="371"/>
    </location>
</feature>